<dbReference type="PROSITE" id="PS51257">
    <property type="entry name" value="PROKAR_LIPOPROTEIN"/>
    <property type="match status" value="1"/>
</dbReference>
<protein>
    <recommendedName>
        <fullName evidence="3">Lipoprotein</fullName>
    </recommendedName>
</protein>
<reference evidence="1 2" key="1">
    <citation type="submission" date="2019-08" db="EMBL/GenBank/DDBJ databases">
        <title>In-depth cultivation of the pig gut microbiome towards novel bacterial diversity and tailored functional studies.</title>
        <authorList>
            <person name="Wylensek D."/>
            <person name="Hitch T.C.A."/>
            <person name="Clavel T."/>
        </authorList>
    </citation>
    <scope>NUCLEOTIDE SEQUENCE [LARGE SCALE GENOMIC DNA]</scope>
    <source>
        <strain evidence="1 2">LKV-178-WT-2A</strain>
    </source>
</reference>
<sequence>MNKIIKKINKQQSFVFLVFCTYMLTSCVMDRITSFGIRNSSNDTLYIELSESDSLDNLIYWCEDSNDFMPPIWPTDTTETYINNKKVVIDDRFYALPDSTVLVSPYSFDTKDTCYIYAIKKQIITRYTLDEIRVKKLYDRRAVTKKDFRHRLFEYRPTGSVLMPQH</sequence>
<keyword evidence="2" id="KW-1185">Reference proteome</keyword>
<evidence type="ECO:0000313" key="1">
    <source>
        <dbReference type="EMBL" id="MST83839.1"/>
    </source>
</evidence>
<name>A0A7K0KD92_9BACT</name>
<evidence type="ECO:0008006" key="3">
    <source>
        <dbReference type="Google" id="ProtNLM"/>
    </source>
</evidence>
<proteinExistence type="predicted"/>
<organism evidence="1 2">
    <name type="scientific">Hallella mizrahii</name>
    <dbReference type="NCBI Taxonomy" id="2606637"/>
    <lineage>
        <taxon>Bacteria</taxon>
        <taxon>Pseudomonadati</taxon>
        <taxon>Bacteroidota</taxon>
        <taxon>Bacteroidia</taxon>
        <taxon>Bacteroidales</taxon>
        <taxon>Prevotellaceae</taxon>
        <taxon>Hallella</taxon>
    </lineage>
</organism>
<evidence type="ECO:0000313" key="2">
    <source>
        <dbReference type="Proteomes" id="UP000438914"/>
    </source>
</evidence>
<dbReference type="EMBL" id="VUNG01000005">
    <property type="protein sequence ID" value="MST83839.1"/>
    <property type="molecule type" value="Genomic_DNA"/>
</dbReference>
<comment type="caution">
    <text evidence="1">The sequence shown here is derived from an EMBL/GenBank/DDBJ whole genome shotgun (WGS) entry which is preliminary data.</text>
</comment>
<gene>
    <name evidence="1" type="ORF">FYJ73_03980</name>
</gene>
<dbReference type="AlphaFoldDB" id="A0A7K0KD92"/>
<dbReference type="Proteomes" id="UP000438914">
    <property type="component" value="Unassembled WGS sequence"/>
</dbReference>
<accession>A0A7K0KD92</accession>